<name>A0ACC5RB43_9HYPH</name>
<sequence>MHATIDIDLDAAGRQSGSLSLPALLPDGEERRITTPIHCLAQGEGPTLVLTAGVHGDEYEGPIALAELARGLDPGSIRGRIIILPRVNAPACDAGVRSTPIDGLNLNRAFPGRADGPFTSRLAHVIETELYARADYAADFHCGGAILHFLPSTLFVVTGDEQEDRRRLDLARGFGARHCMLFGAKTMGVEVSIDAAMLRQDVIGISGEFGGSAEVTPAAMDLCRTGLKRLLGHLGITPPQAPSEPIEPQLVDVRPDECYVLAEMEGLFEPLVQLGDDIAAGALVGRLHRHDREPLPVRARTGGVVMARRSLARSATGDWLYIIGRPVASL</sequence>
<gene>
    <name evidence="1" type="ORF">JHL16_25905</name>
</gene>
<dbReference type="Proteomes" id="UP000616151">
    <property type="component" value="Unassembled WGS sequence"/>
</dbReference>
<accession>A0ACC5RB43</accession>
<proteinExistence type="predicted"/>
<evidence type="ECO:0000313" key="2">
    <source>
        <dbReference type="Proteomes" id="UP000616151"/>
    </source>
</evidence>
<comment type="caution">
    <text evidence="1">The sequence shown here is derived from an EMBL/GenBank/DDBJ whole genome shotgun (WGS) entry which is preliminary data.</text>
</comment>
<dbReference type="EMBL" id="JAENHL010000008">
    <property type="protein sequence ID" value="MBK1869824.1"/>
    <property type="molecule type" value="Genomic_DNA"/>
</dbReference>
<organism evidence="1 2">
    <name type="scientific">Taklimakanibacter albus</name>
    <dbReference type="NCBI Taxonomy" id="2800327"/>
    <lineage>
        <taxon>Bacteria</taxon>
        <taxon>Pseudomonadati</taxon>
        <taxon>Pseudomonadota</taxon>
        <taxon>Alphaproteobacteria</taxon>
        <taxon>Hyphomicrobiales</taxon>
        <taxon>Aestuariivirgaceae</taxon>
        <taxon>Taklimakanibacter</taxon>
    </lineage>
</organism>
<keyword evidence="2" id="KW-1185">Reference proteome</keyword>
<reference evidence="1" key="1">
    <citation type="submission" date="2021-01" db="EMBL/GenBank/DDBJ databases">
        <authorList>
            <person name="Sun Q."/>
        </authorList>
    </citation>
    <scope>NUCLEOTIDE SEQUENCE</scope>
    <source>
        <strain evidence="1">YIM B02566</strain>
    </source>
</reference>
<evidence type="ECO:0000313" key="1">
    <source>
        <dbReference type="EMBL" id="MBK1869824.1"/>
    </source>
</evidence>
<protein>
    <submittedName>
        <fullName evidence="1">Succinylglutamate desuccinylase/aspartoacylase family protein</fullName>
    </submittedName>
</protein>